<dbReference type="OrthoDB" id="5426775at2759"/>
<dbReference type="EMBL" id="MU001975">
    <property type="protein sequence ID" value="KAF2792315.1"/>
    <property type="molecule type" value="Genomic_DNA"/>
</dbReference>
<evidence type="ECO:0000313" key="3">
    <source>
        <dbReference type="Proteomes" id="UP000799757"/>
    </source>
</evidence>
<proteinExistence type="predicted"/>
<feature type="region of interest" description="Disordered" evidence="1">
    <location>
        <begin position="119"/>
        <end position="139"/>
    </location>
</feature>
<dbReference type="Proteomes" id="UP000799757">
    <property type="component" value="Unassembled WGS sequence"/>
</dbReference>
<keyword evidence="3" id="KW-1185">Reference proteome</keyword>
<reference evidence="2" key="1">
    <citation type="journal article" date="2020" name="Stud. Mycol.">
        <title>101 Dothideomycetes genomes: a test case for predicting lifestyles and emergence of pathogens.</title>
        <authorList>
            <person name="Haridas S."/>
            <person name="Albert R."/>
            <person name="Binder M."/>
            <person name="Bloem J."/>
            <person name="Labutti K."/>
            <person name="Salamov A."/>
            <person name="Andreopoulos B."/>
            <person name="Baker S."/>
            <person name="Barry K."/>
            <person name="Bills G."/>
            <person name="Bluhm B."/>
            <person name="Cannon C."/>
            <person name="Castanera R."/>
            <person name="Culley D."/>
            <person name="Daum C."/>
            <person name="Ezra D."/>
            <person name="Gonzalez J."/>
            <person name="Henrissat B."/>
            <person name="Kuo A."/>
            <person name="Liang C."/>
            <person name="Lipzen A."/>
            <person name="Lutzoni F."/>
            <person name="Magnuson J."/>
            <person name="Mondo S."/>
            <person name="Nolan M."/>
            <person name="Ohm R."/>
            <person name="Pangilinan J."/>
            <person name="Park H.-J."/>
            <person name="Ramirez L."/>
            <person name="Alfaro M."/>
            <person name="Sun H."/>
            <person name="Tritt A."/>
            <person name="Yoshinaga Y."/>
            <person name="Zwiers L.-H."/>
            <person name="Turgeon B."/>
            <person name="Goodwin S."/>
            <person name="Spatafora J."/>
            <person name="Crous P."/>
            <person name="Grigoriev I."/>
        </authorList>
    </citation>
    <scope>NUCLEOTIDE SEQUENCE</scope>
    <source>
        <strain evidence="2">CBS 109.77</strain>
    </source>
</reference>
<evidence type="ECO:0000256" key="1">
    <source>
        <dbReference type="SAM" id="MobiDB-lite"/>
    </source>
</evidence>
<protein>
    <submittedName>
        <fullName evidence="2">Uncharacterized protein</fullName>
    </submittedName>
</protein>
<name>A0A6A6X8K5_9PLEO</name>
<evidence type="ECO:0000313" key="2">
    <source>
        <dbReference type="EMBL" id="KAF2792315.1"/>
    </source>
</evidence>
<accession>A0A6A6X8K5</accession>
<dbReference type="AlphaFoldDB" id="A0A6A6X8K5"/>
<sequence length="193" mass="21314">MRLRPRRLDPPKDVVPLLSKNLALDPLTLLTSSAVLLHTIVLRSAARAPPTLIPLHASAARTGTSANVDAHHQILLPDVCPPKYTAITDKKQLSRYNITVDRGITLPETLAHFVKTLKRSREQEPSPHAQAIKDTRRAASVENEITARKMMEQHVLFRGEGYSSGSKGLTLKDGVNLIKDYLPTLPRVTALEL</sequence>
<organism evidence="2 3">
    <name type="scientific">Melanomma pulvis-pyrius CBS 109.77</name>
    <dbReference type="NCBI Taxonomy" id="1314802"/>
    <lineage>
        <taxon>Eukaryota</taxon>
        <taxon>Fungi</taxon>
        <taxon>Dikarya</taxon>
        <taxon>Ascomycota</taxon>
        <taxon>Pezizomycotina</taxon>
        <taxon>Dothideomycetes</taxon>
        <taxon>Pleosporomycetidae</taxon>
        <taxon>Pleosporales</taxon>
        <taxon>Melanommataceae</taxon>
        <taxon>Melanomma</taxon>
    </lineage>
</organism>
<gene>
    <name evidence="2" type="ORF">K505DRAFT_363001</name>
</gene>